<reference evidence="1 2" key="1">
    <citation type="journal article" date="2024" name="Ann. Entomol. Soc. Am.">
        <title>Genomic analyses of the southern and eastern yellowjacket wasps (Hymenoptera: Vespidae) reveal evolutionary signatures of social life.</title>
        <authorList>
            <person name="Catto M.A."/>
            <person name="Caine P.B."/>
            <person name="Orr S.E."/>
            <person name="Hunt B.G."/>
            <person name="Goodisman M.A.D."/>
        </authorList>
    </citation>
    <scope>NUCLEOTIDE SEQUENCE [LARGE SCALE GENOMIC DNA]</scope>
    <source>
        <strain evidence="1">232</strain>
        <tissue evidence="1">Head and thorax</tissue>
    </source>
</reference>
<dbReference type="Proteomes" id="UP001607303">
    <property type="component" value="Unassembled WGS sequence"/>
</dbReference>
<gene>
    <name evidence="1" type="ORF">V1477_016565</name>
</gene>
<organism evidence="1 2">
    <name type="scientific">Vespula maculifrons</name>
    <name type="common">Eastern yellow jacket</name>
    <name type="synonym">Wasp</name>
    <dbReference type="NCBI Taxonomy" id="7453"/>
    <lineage>
        <taxon>Eukaryota</taxon>
        <taxon>Metazoa</taxon>
        <taxon>Ecdysozoa</taxon>
        <taxon>Arthropoda</taxon>
        <taxon>Hexapoda</taxon>
        <taxon>Insecta</taxon>
        <taxon>Pterygota</taxon>
        <taxon>Neoptera</taxon>
        <taxon>Endopterygota</taxon>
        <taxon>Hymenoptera</taxon>
        <taxon>Apocrita</taxon>
        <taxon>Aculeata</taxon>
        <taxon>Vespoidea</taxon>
        <taxon>Vespidae</taxon>
        <taxon>Vespinae</taxon>
        <taxon>Vespula</taxon>
    </lineage>
</organism>
<dbReference type="EMBL" id="JAYRBN010000098">
    <property type="protein sequence ID" value="KAL2729084.1"/>
    <property type="molecule type" value="Genomic_DNA"/>
</dbReference>
<accession>A0ABD2B8M7</accession>
<name>A0ABD2B8M7_VESMC</name>
<evidence type="ECO:0000313" key="2">
    <source>
        <dbReference type="Proteomes" id="UP001607303"/>
    </source>
</evidence>
<protein>
    <recommendedName>
        <fullName evidence="3">Maturase K</fullName>
    </recommendedName>
</protein>
<sequence length="83" mass="9956">MTRALIIYKFRIISIQECIRILLSIIHDNEHEFSYLEYNTFNWLHISFLPGLHQIANAIIKRSKLTIRIKRKTFGLLMPKNEK</sequence>
<comment type="caution">
    <text evidence="1">The sequence shown here is derived from an EMBL/GenBank/DDBJ whole genome shotgun (WGS) entry which is preliminary data.</text>
</comment>
<keyword evidence="2" id="KW-1185">Reference proteome</keyword>
<dbReference type="AlphaFoldDB" id="A0ABD2B8M7"/>
<evidence type="ECO:0000313" key="1">
    <source>
        <dbReference type="EMBL" id="KAL2729084.1"/>
    </source>
</evidence>
<proteinExistence type="predicted"/>
<evidence type="ECO:0008006" key="3">
    <source>
        <dbReference type="Google" id="ProtNLM"/>
    </source>
</evidence>